<evidence type="ECO:0000256" key="1">
    <source>
        <dbReference type="SAM" id="MobiDB-lite"/>
    </source>
</evidence>
<dbReference type="AlphaFoldDB" id="A0A6C0Y627"/>
<gene>
    <name evidence="2" type="ORF">FSC09_00680</name>
    <name evidence="3" type="ORF">G0027_09190</name>
</gene>
<evidence type="ECO:0000313" key="5">
    <source>
        <dbReference type="Proteomes" id="UP000593812"/>
    </source>
</evidence>
<feature type="region of interest" description="Disordered" evidence="1">
    <location>
        <begin position="1"/>
        <end position="26"/>
    </location>
</feature>
<reference evidence="3 5" key="2">
    <citation type="submission" date="2020-02" db="EMBL/GenBank/DDBJ databases">
        <title>Tigecycline-resistant Acinetobacter species from pigs and migratory birds.</title>
        <authorList>
            <person name="Chen C."/>
            <person name="Sun J."/>
            <person name="Liao X.-P."/>
            <person name="Liu Y.-H."/>
        </authorList>
    </citation>
    <scope>NUCLEOTIDE SEQUENCE [LARGE SCALE GENOMIC DNA]</scope>
    <source>
        <strain evidence="3 5">C15_T</strain>
    </source>
</reference>
<organism evidence="2 4">
    <name type="scientific">Acinetobacter indicus</name>
    <dbReference type="NCBI Taxonomy" id="756892"/>
    <lineage>
        <taxon>Bacteria</taxon>
        <taxon>Pseudomonadati</taxon>
        <taxon>Pseudomonadota</taxon>
        <taxon>Gammaproteobacteria</taxon>
        <taxon>Moraxellales</taxon>
        <taxon>Moraxellaceae</taxon>
        <taxon>Acinetobacter</taxon>
    </lineage>
</organism>
<protein>
    <submittedName>
        <fullName evidence="2">Uncharacterized protein</fullName>
    </submittedName>
</protein>
<proteinExistence type="predicted"/>
<accession>A0A6C0Y627</accession>
<sequence>MKKRVNVTTTTSNTTKSSNSPTQQVSLKPEAELHLLVGSAYGTGEKESPYGHTAVYIKVQGKEYIYDFGRYGRIKPETFGPFTLSGASSPRGEGILKVWSSFSAYIEEENRQGANSGRSRTTYAYGYKIFDSQANLVINYYNNLIKSSLSVQNTTHYKRYKLNQDYFALGPNCTTQSLDATKKAIPSMAKSGHRFVNSDKVLPTTAKLAFKASKYEMPNYLFLPDNLNDYLKESPDVKVNIKNTYRINR</sequence>
<dbReference type="Proteomes" id="UP000503440">
    <property type="component" value="Chromosome"/>
</dbReference>
<dbReference type="EMBL" id="CP044455">
    <property type="protein sequence ID" value="QIC71589.1"/>
    <property type="molecule type" value="Genomic_DNA"/>
</dbReference>
<feature type="compositionally biased region" description="Low complexity" evidence="1">
    <location>
        <begin position="8"/>
        <end position="22"/>
    </location>
</feature>
<evidence type="ECO:0000313" key="4">
    <source>
        <dbReference type="Proteomes" id="UP000503440"/>
    </source>
</evidence>
<dbReference type="EMBL" id="CP048654">
    <property type="protein sequence ID" value="QOW44193.1"/>
    <property type="molecule type" value="Genomic_DNA"/>
</dbReference>
<evidence type="ECO:0000313" key="2">
    <source>
        <dbReference type="EMBL" id="QIC71589.1"/>
    </source>
</evidence>
<dbReference type="Proteomes" id="UP000593812">
    <property type="component" value="Chromosome"/>
</dbReference>
<evidence type="ECO:0000313" key="3">
    <source>
        <dbReference type="EMBL" id="QOW44193.1"/>
    </source>
</evidence>
<name>A0A6C0Y627_9GAMM</name>
<reference evidence="2 4" key="1">
    <citation type="submission" date="2019-09" db="EMBL/GenBank/DDBJ databases">
        <title>Non-baumannii Acinetobacter spp. carrying blaNDM-1 isolated in China.</title>
        <authorList>
            <person name="Cui C."/>
            <person name="Chen C."/>
            <person name="Sun J."/>
            <person name="Liu Y."/>
        </authorList>
    </citation>
    <scope>NUCLEOTIDE SEQUENCE [LARGE SCALE GENOMIC DNA]</scope>
    <source>
        <strain evidence="2 4">B18</strain>
    </source>
</reference>